<protein>
    <submittedName>
        <fullName evidence="5">UGT74AH2</fullName>
    </submittedName>
</protein>
<dbReference type="GO" id="GO:0016114">
    <property type="term" value="P:terpenoid biosynthetic process"/>
    <property type="evidence" value="ECO:0007669"/>
    <property type="project" value="UniProtKB-UniPathway"/>
</dbReference>
<dbReference type="UniPathway" id="UPA00213"/>
<dbReference type="GO" id="GO:0080044">
    <property type="term" value="F:quercetin 7-O-glucosyltransferase activity"/>
    <property type="evidence" value="ECO:0007669"/>
    <property type="project" value="TreeGrafter"/>
</dbReference>
<organism evidence="5">
    <name type="scientific">Panax ginseng</name>
    <name type="common">Korean ginseng</name>
    <dbReference type="NCBI Taxonomy" id="4054"/>
    <lineage>
        <taxon>Eukaryota</taxon>
        <taxon>Viridiplantae</taxon>
        <taxon>Streptophyta</taxon>
        <taxon>Embryophyta</taxon>
        <taxon>Tracheophyta</taxon>
        <taxon>Spermatophyta</taxon>
        <taxon>Magnoliopsida</taxon>
        <taxon>eudicotyledons</taxon>
        <taxon>Gunneridae</taxon>
        <taxon>Pentapetalae</taxon>
        <taxon>asterids</taxon>
        <taxon>campanulids</taxon>
        <taxon>Apiales</taxon>
        <taxon>Araliaceae</taxon>
        <taxon>Panax</taxon>
    </lineage>
</organism>
<dbReference type="Gene3D" id="3.40.50.2000">
    <property type="entry name" value="Glycogen Phosphorylase B"/>
    <property type="match status" value="2"/>
</dbReference>
<accession>A0A7G3KAR7</accession>
<sequence>MEKQTSANKPHIMTIPYPYQGHMNPMLQFSKRLASKGVQITILATNDVKTSKLAHTSSINIEYISYEIEQGDEIPKSVAAGLGYVNHKVLKRVPGIIEKHKASGSPIKVIVYDSLIHGALELAHKLGLRGASLFTQTCAVCSVYYHVQRGSLALPLEGHTVSLPSIPVLEIEDLPSLVQAHDRLYPGLLEVIKKQFVDLEKAEWIFFNVFDKLEEEIAKWLSSQWPIKTIGPSIPSMFLDKRLPDDRDYGLNLFKPDAEACIKWLSAKATGSVVYVSFGSVANLAQNHMDELAWGLLNSNINFLWVVRETEQNKLPGNFKAEASEKGLVVSWCPQLEVLAHKAVGSFMTHCGWNSTLEALSLGMPMLVMPQWADQTTNAKYVVDVWQTGVWVKARDKEIFTREDITNRIKDVMDGAKGEELRVNAIKWKEQAVEAMSEGGSSDKNIDEFISKVISTTT</sequence>
<comment type="pathway">
    <text evidence="1">Secondary metabolite biosynthesis; terpenoid biosynthesis.</text>
</comment>
<proteinExistence type="evidence at transcript level"/>
<dbReference type="FunFam" id="3.40.50.2000:FF:000019">
    <property type="entry name" value="Glycosyltransferase"/>
    <property type="match status" value="1"/>
</dbReference>
<dbReference type="EMBL" id="MH673768">
    <property type="protein sequence ID" value="QEA68971.1"/>
    <property type="molecule type" value="mRNA"/>
</dbReference>
<keyword evidence="4" id="KW-0414">Isoprene biosynthesis</keyword>
<reference evidence="5" key="1">
    <citation type="submission" date="2018-07" db="EMBL/GenBank/DDBJ databases">
        <title>Identification of four glycosyltransferase involved of panasenoside and ginsenoside biosynthesis in Panax ginseng.</title>
        <authorList>
            <person name="Yin Q."/>
        </authorList>
    </citation>
    <scope>NUCLEOTIDE SEQUENCE</scope>
</reference>
<dbReference type="InterPro" id="IPR002213">
    <property type="entry name" value="UDP_glucos_trans"/>
</dbReference>
<dbReference type="GO" id="GO:0046246">
    <property type="term" value="P:terpene biosynthetic process"/>
    <property type="evidence" value="ECO:0007669"/>
    <property type="project" value="UniProtKB-ARBA"/>
</dbReference>
<dbReference type="PANTHER" id="PTHR11926">
    <property type="entry name" value="GLUCOSYL/GLUCURONOSYL TRANSFERASES"/>
    <property type="match status" value="1"/>
</dbReference>
<keyword evidence="3" id="KW-0808">Transferase</keyword>
<comment type="similarity">
    <text evidence="2">Belongs to the UDP-glycosyltransferase family.</text>
</comment>
<dbReference type="GO" id="GO:0016135">
    <property type="term" value="P:saponin biosynthetic process"/>
    <property type="evidence" value="ECO:0007669"/>
    <property type="project" value="UniProtKB-ARBA"/>
</dbReference>
<evidence type="ECO:0000256" key="3">
    <source>
        <dbReference type="ARBA" id="ARBA00022679"/>
    </source>
</evidence>
<dbReference type="SUPFAM" id="SSF53756">
    <property type="entry name" value="UDP-Glycosyltransferase/glycogen phosphorylase"/>
    <property type="match status" value="1"/>
</dbReference>
<dbReference type="PANTHER" id="PTHR11926:SF1560">
    <property type="entry name" value="UDP-GLYCOSYLTRANSFERASE 74E1-RELATED"/>
    <property type="match status" value="1"/>
</dbReference>
<evidence type="ECO:0000256" key="2">
    <source>
        <dbReference type="ARBA" id="ARBA00009995"/>
    </source>
</evidence>
<dbReference type="CDD" id="cd03784">
    <property type="entry name" value="GT1_Gtf-like"/>
    <property type="match status" value="1"/>
</dbReference>
<evidence type="ECO:0000313" key="5">
    <source>
        <dbReference type="EMBL" id="QEA68971.1"/>
    </source>
</evidence>
<evidence type="ECO:0000256" key="4">
    <source>
        <dbReference type="ARBA" id="ARBA00023229"/>
    </source>
</evidence>
<dbReference type="Pfam" id="PF00201">
    <property type="entry name" value="UDPGT"/>
    <property type="match status" value="1"/>
</dbReference>
<evidence type="ECO:0000256" key="1">
    <source>
        <dbReference type="ARBA" id="ARBA00004721"/>
    </source>
</evidence>
<name>A0A7G3KAR7_PANGI</name>
<dbReference type="AlphaFoldDB" id="A0A7G3KAR7"/>
<dbReference type="GO" id="GO:0080043">
    <property type="term" value="F:quercetin 3-O-glucosyltransferase activity"/>
    <property type="evidence" value="ECO:0007669"/>
    <property type="project" value="TreeGrafter"/>
</dbReference>